<dbReference type="EMBL" id="MCBS01023763">
    <property type="protein sequence ID" value="RKF74829.1"/>
    <property type="molecule type" value="Genomic_DNA"/>
</dbReference>
<gene>
    <name evidence="1" type="ORF">GcM1_237045</name>
</gene>
<name>A0A420IJU6_9PEZI</name>
<protein>
    <submittedName>
        <fullName evidence="1">Uncharacterized protein</fullName>
    </submittedName>
</protein>
<proteinExistence type="predicted"/>
<dbReference type="Proteomes" id="UP000285326">
    <property type="component" value="Unassembled WGS sequence"/>
</dbReference>
<evidence type="ECO:0000313" key="2">
    <source>
        <dbReference type="Proteomes" id="UP000285326"/>
    </source>
</evidence>
<evidence type="ECO:0000313" key="1">
    <source>
        <dbReference type="EMBL" id="RKF74829.1"/>
    </source>
</evidence>
<dbReference type="AlphaFoldDB" id="A0A420IJU6"/>
<sequence>MQTLWISSAVSYRSSTSFSNLLYPSFKLPICRSAACAILELDAVCSWVYLRRGRENFEVSASMEALISCVSKRTFERGVDRSRGTSVGLFVSSTIVFAKAYGENDGDNRVS</sequence>
<accession>A0A420IJU6</accession>
<organism evidence="1 2">
    <name type="scientific">Golovinomyces cichoracearum</name>
    <dbReference type="NCBI Taxonomy" id="62708"/>
    <lineage>
        <taxon>Eukaryota</taxon>
        <taxon>Fungi</taxon>
        <taxon>Dikarya</taxon>
        <taxon>Ascomycota</taxon>
        <taxon>Pezizomycotina</taxon>
        <taxon>Leotiomycetes</taxon>
        <taxon>Erysiphales</taxon>
        <taxon>Erysiphaceae</taxon>
        <taxon>Golovinomyces</taxon>
    </lineage>
</organism>
<reference evidence="1 2" key="1">
    <citation type="journal article" date="2018" name="BMC Genomics">
        <title>Comparative genome analyses reveal sequence features reflecting distinct modes of host-adaptation between dicot and monocot powdery mildew.</title>
        <authorList>
            <person name="Wu Y."/>
            <person name="Ma X."/>
            <person name="Pan Z."/>
            <person name="Kale S.D."/>
            <person name="Song Y."/>
            <person name="King H."/>
            <person name="Zhang Q."/>
            <person name="Presley C."/>
            <person name="Deng X."/>
            <person name="Wei C.I."/>
            <person name="Xiao S."/>
        </authorList>
    </citation>
    <scope>NUCLEOTIDE SEQUENCE [LARGE SCALE GENOMIC DNA]</scope>
    <source>
        <strain evidence="1">UMSG1</strain>
    </source>
</reference>
<comment type="caution">
    <text evidence="1">The sequence shown here is derived from an EMBL/GenBank/DDBJ whole genome shotgun (WGS) entry which is preliminary data.</text>
</comment>